<dbReference type="GO" id="GO:0004842">
    <property type="term" value="F:ubiquitin-protein transferase activity"/>
    <property type="evidence" value="ECO:0007669"/>
    <property type="project" value="InterPro"/>
</dbReference>
<proteinExistence type="predicted"/>
<dbReference type="AlphaFoldDB" id="A0A835HBC4"/>
<comment type="pathway">
    <text evidence="1">Protein modification; protein ubiquitination.</text>
</comment>
<dbReference type="Pfam" id="PF04564">
    <property type="entry name" value="U-box"/>
    <property type="match status" value="1"/>
</dbReference>
<evidence type="ECO:0000313" key="5">
    <source>
        <dbReference type="Proteomes" id="UP000631114"/>
    </source>
</evidence>
<dbReference type="InterPro" id="IPR013083">
    <property type="entry name" value="Znf_RING/FYVE/PHD"/>
</dbReference>
<comment type="caution">
    <text evidence="4">The sequence shown here is derived from an EMBL/GenBank/DDBJ whole genome shotgun (WGS) entry which is preliminary data.</text>
</comment>
<keyword evidence="2" id="KW-0808">Transferase</keyword>
<dbReference type="SMART" id="SM00504">
    <property type="entry name" value="Ubox"/>
    <property type="match status" value="1"/>
</dbReference>
<feature type="domain" description="U-box" evidence="3">
    <location>
        <begin position="209"/>
        <end position="266"/>
    </location>
</feature>
<dbReference type="Proteomes" id="UP000631114">
    <property type="component" value="Unassembled WGS sequence"/>
</dbReference>
<evidence type="ECO:0000256" key="1">
    <source>
        <dbReference type="ARBA" id="ARBA00004906"/>
    </source>
</evidence>
<name>A0A835HBC4_9MAGN</name>
<evidence type="ECO:0000259" key="3">
    <source>
        <dbReference type="PROSITE" id="PS51698"/>
    </source>
</evidence>
<dbReference type="InterPro" id="IPR003613">
    <property type="entry name" value="Ubox_domain"/>
</dbReference>
<accession>A0A835HBC4</accession>
<reference evidence="4 5" key="1">
    <citation type="submission" date="2020-10" db="EMBL/GenBank/DDBJ databases">
        <title>The Coptis chinensis genome and diversification of protoberbering-type alkaloids.</title>
        <authorList>
            <person name="Wang B."/>
            <person name="Shu S."/>
            <person name="Song C."/>
            <person name="Liu Y."/>
        </authorList>
    </citation>
    <scope>NUCLEOTIDE SEQUENCE [LARGE SCALE GENOMIC DNA]</scope>
    <source>
        <strain evidence="4">HL-2020</strain>
        <tissue evidence="4">Leaf</tissue>
    </source>
</reference>
<dbReference type="GO" id="GO:0016567">
    <property type="term" value="P:protein ubiquitination"/>
    <property type="evidence" value="ECO:0007669"/>
    <property type="project" value="UniProtKB-UniPathway"/>
</dbReference>
<dbReference type="SUPFAM" id="SSF57850">
    <property type="entry name" value="RING/U-box"/>
    <property type="match status" value="1"/>
</dbReference>
<dbReference type="Gene3D" id="3.30.40.10">
    <property type="entry name" value="Zinc/RING finger domain, C3HC4 (zinc finger)"/>
    <property type="match status" value="1"/>
</dbReference>
<keyword evidence="5" id="KW-1185">Reference proteome</keyword>
<organism evidence="4 5">
    <name type="scientific">Coptis chinensis</name>
    <dbReference type="NCBI Taxonomy" id="261450"/>
    <lineage>
        <taxon>Eukaryota</taxon>
        <taxon>Viridiplantae</taxon>
        <taxon>Streptophyta</taxon>
        <taxon>Embryophyta</taxon>
        <taxon>Tracheophyta</taxon>
        <taxon>Spermatophyta</taxon>
        <taxon>Magnoliopsida</taxon>
        <taxon>Ranunculales</taxon>
        <taxon>Ranunculaceae</taxon>
        <taxon>Coptidoideae</taxon>
        <taxon>Coptis</taxon>
    </lineage>
</organism>
<evidence type="ECO:0000313" key="4">
    <source>
        <dbReference type="EMBL" id="KAF9595127.1"/>
    </source>
</evidence>
<dbReference type="UniPathway" id="UPA00143"/>
<dbReference type="EMBL" id="JADFTS010000008">
    <property type="protein sequence ID" value="KAF9595127.1"/>
    <property type="molecule type" value="Genomic_DNA"/>
</dbReference>
<dbReference type="PANTHER" id="PTHR23315">
    <property type="entry name" value="U BOX DOMAIN-CONTAINING"/>
    <property type="match status" value="1"/>
</dbReference>
<dbReference type="PANTHER" id="PTHR23315:SF278">
    <property type="entry name" value="U-BOX DOMAIN-CONTAINING PROTEIN 3"/>
    <property type="match status" value="1"/>
</dbReference>
<protein>
    <recommendedName>
        <fullName evidence="3">U-box domain-containing protein</fullName>
    </recommendedName>
</protein>
<gene>
    <name evidence="4" type="ORF">IFM89_037227</name>
</gene>
<sequence>MMLSSDLMRLPTGTSLPTLDPGKSLKVSSGNDSVVILFLINCGIAYGEPDQPDQEVPQVAEAEAHDEIDINPESGRHWSESESEITQELGEEHNYECCGIPFATMISSIIDLLQYCIFERQACFYTKFEVWDDTALTKFEVWDDTALTKFEVWDTALTSGVAGGECDLGKERARSPLKELEAIDQFSATNGVPIPPYFFWPPAGADVGPMIVASGQTYERAFIQRWVDNRLTICRKTRQDLAHANLITNYTVKDLIANWCEDNNIRRCYTANGNNA</sequence>
<dbReference type="PROSITE" id="PS51698">
    <property type="entry name" value="U_BOX"/>
    <property type="match status" value="1"/>
</dbReference>
<evidence type="ECO:0000256" key="2">
    <source>
        <dbReference type="ARBA" id="ARBA00022679"/>
    </source>
</evidence>